<dbReference type="Gene3D" id="1.10.287.1060">
    <property type="entry name" value="ESAT-6-like"/>
    <property type="match status" value="1"/>
</dbReference>
<evidence type="ECO:0000256" key="1">
    <source>
        <dbReference type="RuleBase" id="RU362001"/>
    </source>
</evidence>
<dbReference type="SUPFAM" id="SSF140453">
    <property type="entry name" value="EsxAB dimer-like"/>
    <property type="match status" value="1"/>
</dbReference>
<protein>
    <recommendedName>
        <fullName evidence="1">ESAT-6-like protein</fullName>
    </recommendedName>
</protein>
<dbReference type="STRING" id="1428644.BIV57_21835"/>
<comment type="caution">
    <text evidence="2">The sequence shown here is derived from an EMBL/GenBank/DDBJ whole genome shotgun (WGS) entry which is preliminary data.</text>
</comment>
<dbReference type="Pfam" id="PF06013">
    <property type="entry name" value="WXG100"/>
    <property type="match status" value="1"/>
</dbReference>
<sequence length="92" mass="10156">MHRVAERTTAVNAEIHAELRRLQSVVGTVAHGWRGDGATAYAQLQHRWNEDAEMLGRALDAIAERLHAAARNYTAADEEQRVRLSGIRAALG</sequence>
<evidence type="ECO:0000313" key="3">
    <source>
        <dbReference type="Proteomes" id="UP000243342"/>
    </source>
</evidence>
<dbReference type="AlphaFoldDB" id="A0A1J7B9V3"/>
<reference evidence="2 3" key="1">
    <citation type="submission" date="2016-10" db="EMBL/GenBank/DDBJ databases">
        <title>Genome sequence of Streptomyces gilvigriseus MUSC 26.</title>
        <authorList>
            <person name="Lee L.-H."/>
            <person name="Ser H.-L."/>
        </authorList>
    </citation>
    <scope>NUCLEOTIDE SEQUENCE [LARGE SCALE GENOMIC DNA]</scope>
    <source>
        <strain evidence="2 3">MUSC 26</strain>
    </source>
</reference>
<accession>A0A1J7B9V3</accession>
<dbReference type="EMBL" id="MLCF01000159">
    <property type="protein sequence ID" value="OIV35390.1"/>
    <property type="molecule type" value="Genomic_DNA"/>
</dbReference>
<keyword evidence="3" id="KW-1185">Reference proteome</keyword>
<comment type="similarity">
    <text evidence="1">Belongs to the WXG100 family.</text>
</comment>
<dbReference type="Proteomes" id="UP000243342">
    <property type="component" value="Unassembled WGS sequence"/>
</dbReference>
<evidence type="ECO:0000313" key="2">
    <source>
        <dbReference type="EMBL" id="OIV35390.1"/>
    </source>
</evidence>
<dbReference type="InterPro" id="IPR036689">
    <property type="entry name" value="ESAT-6-like_sf"/>
</dbReference>
<dbReference type="NCBIfam" id="TIGR03930">
    <property type="entry name" value="WXG100_ESAT6"/>
    <property type="match status" value="1"/>
</dbReference>
<name>A0A1J7B9V3_9ACTN</name>
<dbReference type="InterPro" id="IPR010310">
    <property type="entry name" value="T7SS_ESAT-6-like"/>
</dbReference>
<gene>
    <name evidence="2" type="ORF">BIV57_21835</name>
</gene>
<organism evidence="2 3">
    <name type="scientific">Mangrovactinospora gilvigrisea</name>
    <dbReference type="NCBI Taxonomy" id="1428644"/>
    <lineage>
        <taxon>Bacteria</taxon>
        <taxon>Bacillati</taxon>
        <taxon>Actinomycetota</taxon>
        <taxon>Actinomycetes</taxon>
        <taxon>Kitasatosporales</taxon>
        <taxon>Streptomycetaceae</taxon>
        <taxon>Mangrovactinospora</taxon>
    </lineage>
</organism>
<proteinExistence type="inferred from homology"/>